<dbReference type="EMBL" id="AQGU01000026">
    <property type="protein sequence ID" value="MBE0360293.1"/>
    <property type="molecule type" value="Genomic_DNA"/>
</dbReference>
<gene>
    <name evidence="1" type="ORF">PALI_a2258</name>
</gene>
<evidence type="ECO:0000313" key="1">
    <source>
        <dbReference type="EMBL" id="MBE0360293.1"/>
    </source>
</evidence>
<name>A0ABR9E1N2_9GAMM</name>
<evidence type="ECO:0000313" key="2">
    <source>
        <dbReference type="Proteomes" id="UP000648482"/>
    </source>
</evidence>
<keyword evidence="2" id="KW-1185">Reference proteome</keyword>
<protein>
    <submittedName>
        <fullName evidence="1">Uncharacterized protein</fullName>
    </submittedName>
</protein>
<organism evidence="1 2">
    <name type="scientific">Pseudoalteromonas aliena SW19</name>
    <dbReference type="NCBI Taxonomy" id="1314866"/>
    <lineage>
        <taxon>Bacteria</taxon>
        <taxon>Pseudomonadati</taxon>
        <taxon>Pseudomonadota</taxon>
        <taxon>Gammaproteobacteria</taxon>
        <taxon>Alteromonadales</taxon>
        <taxon>Pseudoalteromonadaceae</taxon>
        <taxon>Pseudoalteromonas</taxon>
    </lineage>
</organism>
<sequence>MLLQKTTNKTINKLTLADSVIAQTIVTVSEVNNTEKTNAICTMFVAKFSSVFFRIISRRA</sequence>
<proteinExistence type="predicted"/>
<reference evidence="1 2" key="1">
    <citation type="submission" date="2015-06" db="EMBL/GenBank/DDBJ databases">
        <title>Genome sequence of Pseudoalteromonas aliena.</title>
        <authorList>
            <person name="Xie B.-B."/>
            <person name="Rong J.-C."/>
            <person name="Qin Q.-L."/>
            <person name="Zhang Y.-Z."/>
        </authorList>
    </citation>
    <scope>NUCLEOTIDE SEQUENCE [LARGE SCALE GENOMIC DNA]</scope>
    <source>
        <strain evidence="1 2">SW19</strain>
    </source>
</reference>
<comment type="caution">
    <text evidence="1">The sequence shown here is derived from an EMBL/GenBank/DDBJ whole genome shotgun (WGS) entry which is preliminary data.</text>
</comment>
<accession>A0ABR9E1N2</accession>
<dbReference type="Proteomes" id="UP000648482">
    <property type="component" value="Unassembled WGS sequence"/>
</dbReference>